<organism evidence="10 11">
    <name type="scientific">Meganyctiphanes norvegica</name>
    <name type="common">Northern krill</name>
    <name type="synonym">Thysanopoda norvegica</name>
    <dbReference type="NCBI Taxonomy" id="48144"/>
    <lineage>
        <taxon>Eukaryota</taxon>
        <taxon>Metazoa</taxon>
        <taxon>Ecdysozoa</taxon>
        <taxon>Arthropoda</taxon>
        <taxon>Crustacea</taxon>
        <taxon>Multicrustacea</taxon>
        <taxon>Malacostraca</taxon>
        <taxon>Eumalacostraca</taxon>
        <taxon>Eucarida</taxon>
        <taxon>Euphausiacea</taxon>
        <taxon>Euphausiidae</taxon>
        <taxon>Meganyctiphanes</taxon>
    </lineage>
</organism>
<evidence type="ECO:0000256" key="1">
    <source>
        <dbReference type="ARBA" id="ARBA00004323"/>
    </source>
</evidence>
<evidence type="ECO:0000256" key="2">
    <source>
        <dbReference type="ARBA" id="ARBA00006339"/>
    </source>
</evidence>
<keyword evidence="6 9" id="KW-0333">Golgi apparatus</keyword>
<gene>
    <name evidence="10" type="ORF">MNOR_LOCUS21075</name>
</gene>
<dbReference type="PANTHER" id="PTHR12137:SF54">
    <property type="entry name" value="CARBOHYDRATE SULFOTRANSFERASE"/>
    <property type="match status" value="1"/>
</dbReference>
<keyword evidence="7" id="KW-0472">Membrane</keyword>
<accession>A0AAV2R912</accession>
<keyword evidence="9" id="KW-0119">Carbohydrate metabolism</keyword>
<dbReference type="InterPro" id="IPR018011">
    <property type="entry name" value="Carb_sulfotrans_8-10"/>
</dbReference>
<reference evidence="10 11" key="1">
    <citation type="submission" date="2024-05" db="EMBL/GenBank/DDBJ databases">
        <authorList>
            <person name="Wallberg A."/>
        </authorList>
    </citation>
    <scope>NUCLEOTIDE SEQUENCE [LARGE SCALE GENOMIC DNA]</scope>
</reference>
<feature type="non-terminal residue" evidence="10">
    <location>
        <position position="310"/>
    </location>
</feature>
<dbReference type="EC" id="2.8.2.-" evidence="9"/>
<sequence>MTTPYSQYYPSFLSITRYNSHYNFSQLNGLNQSSYTLHNSTMTDMPRIRSKHLRQHVKDSCEKLNVSLPITDYMLAHMHFDHARKLVYCFVPKVACTSWKRVWLKLTNIVPQNKTLLDIDRYFVHTSLPNLASQKSKLPEILETYRKFMFVRHPFDRVLSAYKDKFENEDKKSSYNFHKEIGKKIEAKYRKPSTDGKNVTFEDFMHYISEPEGNSFEQLNEHWRSLHQLCNPCSINYDFIGKYENIHEDAPYVLDWIGASDLIGRFPSSDRPFNAKRYDPHYFNQLSSKTKLLFFAKFIADFIPFDYDIL</sequence>
<evidence type="ECO:0000256" key="8">
    <source>
        <dbReference type="ARBA" id="ARBA00023180"/>
    </source>
</evidence>
<dbReference type="EMBL" id="CAXKWB010016718">
    <property type="protein sequence ID" value="CAL4116921.1"/>
    <property type="molecule type" value="Genomic_DNA"/>
</dbReference>
<comment type="caution">
    <text evidence="10">The sequence shown here is derived from an EMBL/GenBank/DDBJ whole genome shotgun (WGS) entry which is preliminary data.</text>
</comment>
<evidence type="ECO:0000256" key="4">
    <source>
        <dbReference type="ARBA" id="ARBA00022692"/>
    </source>
</evidence>
<dbReference type="GO" id="GO:0000139">
    <property type="term" value="C:Golgi membrane"/>
    <property type="evidence" value="ECO:0007669"/>
    <property type="project" value="UniProtKB-SubCell"/>
</dbReference>
<keyword evidence="5" id="KW-1133">Transmembrane helix</keyword>
<dbReference type="InterPro" id="IPR005331">
    <property type="entry name" value="Sulfotransferase"/>
</dbReference>
<evidence type="ECO:0000256" key="6">
    <source>
        <dbReference type="ARBA" id="ARBA00023034"/>
    </source>
</evidence>
<keyword evidence="11" id="KW-1185">Reference proteome</keyword>
<evidence type="ECO:0000256" key="5">
    <source>
        <dbReference type="ARBA" id="ARBA00022989"/>
    </source>
</evidence>
<keyword evidence="3 9" id="KW-0808">Transferase</keyword>
<dbReference type="GO" id="GO:0016051">
    <property type="term" value="P:carbohydrate biosynthetic process"/>
    <property type="evidence" value="ECO:0007669"/>
    <property type="project" value="InterPro"/>
</dbReference>
<name>A0AAV2R912_MEGNR</name>
<keyword evidence="9" id="KW-0735">Signal-anchor</keyword>
<dbReference type="Proteomes" id="UP001497623">
    <property type="component" value="Unassembled WGS sequence"/>
</dbReference>
<dbReference type="Pfam" id="PF03567">
    <property type="entry name" value="Sulfotransfer_2"/>
    <property type="match status" value="1"/>
</dbReference>
<dbReference type="AlphaFoldDB" id="A0AAV2R912"/>
<keyword evidence="8 9" id="KW-0325">Glycoprotein</keyword>
<dbReference type="PANTHER" id="PTHR12137">
    <property type="entry name" value="CARBOHYDRATE SULFOTRANSFERASE"/>
    <property type="match status" value="1"/>
</dbReference>
<evidence type="ECO:0000313" key="11">
    <source>
        <dbReference type="Proteomes" id="UP001497623"/>
    </source>
</evidence>
<comment type="subcellular location">
    <subcellularLocation>
        <location evidence="1 9">Golgi apparatus membrane</location>
        <topology evidence="1 9">Single-pass type II membrane protein</topology>
    </subcellularLocation>
</comment>
<proteinExistence type="inferred from homology"/>
<evidence type="ECO:0000256" key="7">
    <source>
        <dbReference type="ARBA" id="ARBA00023136"/>
    </source>
</evidence>
<protein>
    <recommendedName>
        <fullName evidence="9">Carbohydrate sulfotransferase</fullName>
        <ecNumber evidence="9">2.8.2.-</ecNumber>
    </recommendedName>
</protein>
<comment type="similarity">
    <text evidence="2 9">Belongs to the sulfotransferase 2 family.</text>
</comment>
<evidence type="ECO:0000256" key="3">
    <source>
        <dbReference type="ARBA" id="ARBA00022679"/>
    </source>
</evidence>
<evidence type="ECO:0000256" key="9">
    <source>
        <dbReference type="RuleBase" id="RU364020"/>
    </source>
</evidence>
<evidence type="ECO:0000313" key="10">
    <source>
        <dbReference type="EMBL" id="CAL4116921.1"/>
    </source>
</evidence>
<keyword evidence="4" id="KW-0812">Transmembrane</keyword>
<dbReference type="GO" id="GO:0008146">
    <property type="term" value="F:sulfotransferase activity"/>
    <property type="evidence" value="ECO:0007669"/>
    <property type="project" value="InterPro"/>
</dbReference>